<evidence type="ECO:0000256" key="1">
    <source>
        <dbReference type="SAM" id="Phobius"/>
    </source>
</evidence>
<keyword evidence="1" id="KW-1133">Transmembrane helix</keyword>
<evidence type="ECO:0000313" key="3">
    <source>
        <dbReference type="Proteomes" id="UP000245634"/>
    </source>
</evidence>
<dbReference type="EMBL" id="QGGL01000015">
    <property type="protein sequence ID" value="PWK08487.1"/>
    <property type="molecule type" value="Genomic_DNA"/>
</dbReference>
<feature type="transmembrane region" description="Helical" evidence="1">
    <location>
        <begin position="12"/>
        <end position="32"/>
    </location>
</feature>
<accession>A0A316D7A4</accession>
<protein>
    <submittedName>
        <fullName evidence="2">Uncharacterized protein</fullName>
    </submittedName>
</protein>
<keyword evidence="1" id="KW-0472">Membrane</keyword>
<organism evidence="2 3">
    <name type="scientific">Tumebacillus permanentifrigoris</name>
    <dbReference type="NCBI Taxonomy" id="378543"/>
    <lineage>
        <taxon>Bacteria</taxon>
        <taxon>Bacillati</taxon>
        <taxon>Bacillota</taxon>
        <taxon>Bacilli</taxon>
        <taxon>Bacillales</taxon>
        <taxon>Alicyclobacillaceae</taxon>
        <taxon>Tumebacillus</taxon>
    </lineage>
</organism>
<evidence type="ECO:0000313" key="2">
    <source>
        <dbReference type="EMBL" id="PWK08487.1"/>
    </source>
</evidence>
<keyword evidence="3" id="KW-1185">Reference proteome</keyword>
<dbReference type="AlphaFoldDB" id="A0A316D7A4"/>
<comment type="caution">
    <text evidence="2">The sequence shown here is derived from an EMBL/GenBank/DDBJ whole genome shotgun (WGS) entry which is preliminary data.</text>
</comment>
<name>A0A316D7A4_9BACL</name>
<gene>
    <name evidence="2" type="ORF">C7459_115152</name>
</gene>
<keyword evidence="1" id="KW-0812">Transmembrane</keyword>
<proteinExistence type="predicted"/>
<reference evidence="2 3" key="1">
    <citation type="submission" date="2018-05" db="EMBL/GenBank/DDBJ databases">
        <title>Genomic Encyclopedia of Type Strains, Phase IV (KMG-IV): sequencing the most valuable type-strain genomes for metagenomic binning, comparative biology and taxonomic classification.</title>
        <authorList>
            <person name="Goeker M."/>
        </authorList>
    </citation>
    <scope>NUCLEOTIDE SEQUENCE [LARGE SCALE GENOMIC DNA]</scope>
    <source>
        <strain evidence="2 3">DSM 18773</strain>
    </source>
</reference>
<sequence length="74" mass="8597">MRGVHGGLGIRLKFRLLILIGEPVLYLALMVFRSTLNFLSSLLRFLLRQQIEQAVHLLQHITHGLLVKPHFFYC</sequence>
<dbReference type="Proteomes" id="UP000245634">
    <property type="component" value="Unassembled WGS sequence"/>
</dbReference>